<keyword evidence="3" id="KW-1185">Reference proteome</keyword>
<sequence>MGSKVRLAVIDHITSMPIILIPVRELVKICCEEGVAQVFVDGAHAIGIWNLEDKDGRITGYARISHQIYNMVEDYYKFRDAMNELVCDGFTCKMLLSLTEKIGDV</sequence>
<dbReference type="InterPro" id="IPR015424">
    <property type="entry name" value="PyrdxlP-dep_Trfase"/>
</dbReference>
<name>A0A835A3X7_TETSI</name>
<protein>
    <submittedName>
        <fullName evidence="2">Uncharacterized protein</fullName>
    </submittedName>
</protein>
<keyword evidence="1" id="KW-0663">Pyridoxal phosphate</keyword>
<evidence type="ECO:0000313" key="3">
    <source>
        <dbReference type="Proteomes" id="UP000655225"/>
    </source>
</evidence>
<gene>
    <name evidence="2" type="ORF">HHK36_002110</name>
</gene>
<dbReference type="Proteomes" id="UP000655225">
    <property type="component" value="Unassembled WGS sequence"/>
</dbReference>
<dbReference type="PANTHER" id="PTHR43092">
    <property type="entry name" value="L-CYSTEINE DESULFHYDRASE"/>
    <property type="match status" value="1"/>
</dbReference>
<dbReference type="PANTHER" id="PTHR43092:SF2">
    <property type="entry name" value="HERCYNYLCYSTEINE SULFOXIDE LYASE"/>
    <property type="match status" value="1"/>
</dbReference>
<comment type="caution">
    <text evidence="2">The sequence shown here is derived from an EMBL/GenBank/DDBJ whole genome shotgun (WGS) entry which is preliminary data.</text>
</comment>
<dbReference type="Gene3D" id="3.40.640.10">
    <property type="entry name" value="Type I PLP-dependent aspartate aminotransferase-like (Major domain)"/>
    <property type="match status" value="1"/>
</dbReference>
<dbReference type="OrthoDB" id="5978656at2759"/>
<evidence type="ECO:0000313" key="2">
    <source>
        <dbReference type="EMBL" id="KAF8414111.1"/>
    </source>
</evidence>
<dbReference type="InterPro" id="IPR015421">
    <property type="entry name" value="PyrdxlP-dep_Trfase_major"/>
</dbReference>
<organism evidence="2 3">
    <name type="scientific">Tetracentron sinense</name>
    <name type="common">Spur-leaf</name>
    <dbReference type="NCBI Taxonomy" id="13715"/>
    <lineage>
        <taxon>Eukaryota</taxon>
        <taxon>Viridiplantae</taxon>
        <taxon>Streptophyta</taxon>
        <taxon>Embryophyta</taxon>
        <taxon>Tracheophyta</taxon>
        <taxon>Spermatophyta</taxon>
        <taxon>Magnoliopsida</taxon>
        <taxon>Trochodendrales</taxon>
        <taxon>Trochodendraceae</taxon>
        <taxon>Tetracentron</taxon>
    </lineage>
</organism>
<dbReference type="EMBL" id="JABCRI010000001">
    <property type="protein sequence ID" value="KAF8414111.1"/>
    <property type="molecule type" value="Genomic_DNA"/>
</dbReference>
<proteinExistence type="predicted"/>
<accession>A0A835A3X7</accession>
<dbReference type="AlphaFoldDB" id="A0A835A3X7"/>
<reference evidence="2 3" key="1">
    <citation type="submission" date="2020-04" db="EMBL/GenBank/DDBJ databases">
        <title>Plant Genome Project.</title>
        <authorList>
            <person name="Zhang R.-G."/>
        </authorList>
    </citation>
    <scope>NUCLEOTIDE SEQUENCE [LARGE SCALE GENOMIC DNA]</scope>
    <source>
        <strain evidence="2">YNK0</strain>
        <tissue evidence="2">Leaf</tissue>
    </source>
</reference>
<dbReference type="SUPFAM" id="SSF53383">
    <property type="entry name" value="PLP-dependent transferases"/>
    <property type="match status" value="1"/>
</dbReference>
<evidence type="ECO:0000256" key="1">
    <source>
        <dbReference type="ARBA" id="ARBA00022898"/>
    </source>
</evidence>